<evidence type="ECO:0000256" key="2">
    <source>
        <dbReference type="ARBA" id="ARBA00022679"/>
    </source>
</evidence>
<evidence type="ECO:0000259" key="5">
    <source>
        <dbReference type="Pfam" id="PF21124"/>
    </source>
</evidence>
<gene>
    <name evidence="6" type="ORF">F8566_25965</name>
</gene>
<dbReference type="GO" id="GO:0004314">
    <property type="term" value="F:[acyl-carrier-protein] S-malonyltransferase activity"/>
    <property type="evidence" value="ECO:0007669"/>
    <property type="project" value="UniProtKB-EC"/>
</dbReference>
<dbReference type="InterPro" id="IPR049416">
    <property type="entry name" value="VinK-like_small"/>
</dbReference>
<sequence length="291" mass="32485">MGPSSFADVARFMLINPAARKLVKAADEVLGYSLVDRYRENDGDYSEYAQVAFFVNCLALAGEGLDPEVCTGPSFGGKMAAVYSGALSFDDGVWMTSRWARCLDEYFAEEHGELITHSFARTPPERLGEILAELDARGTWHEISCHVDDDFTMLTLGQNELEWLEKRLRQAGGLPLYSMYPPMHASVFAPLREKMENEVFRELTFSDPALPVIADQDGAVLETGAQVREMLLDGLVRAVRWPDVVAALKARGIGRLDVAGPDRLFGRVPCTTRNFEVVRHDPRSATRPRRR</sequence>
<name>A0A6H9YJE9_9ACTN</name>
<feature type="domain" description="Malonyl-CoA-[acyl-carrier-protein] transacylase small" evidence="5">
    <location>
        <begin position="118"/>
        <end position="179"/>
    </location>
</feature>
<proteinExistence type="predicted"/>
<evidence type="ECO:0000256" key="1">
    <source>
        <dbReference type="ARBA" id="ARBA00013258"/>
    </source>
</evidence>
<dbReference type="InterPro" id="IPR001227">
    <property type="entry name" value="Ac_transferase_dom_sf"/>
</dbReference>
<evidence type="ECO:0000313" key="7">
    <source>
        <dbReference type="Proteomes" id="UP000468735"/>
    </source>
</evidence>
<organism evidence="6 7">
    <name type="scientific">Actinomadura rudentiformis</name>
    <dbReference type="NCBI Taxonomy" id="359158"/>
    <lineage>
        <taxon>Bacteria</taxon>
        <taxon>Bacillati</taxon>
        <taxon>Actinomycetota</taxon>
        <taxon>Actinomycetes</taxon>
        <taxon>Streptosporangiales</taxon>
        <taxon>Thermomonosporaceae</taxon>
        <taxon>Actinomadura</taxon>
    </lineage>
</organism>
<dbReference type="GO" id="GO:0006633">
    <property type="term" value="P:fatty acid biosynthetic process"/>
    <property type="evidence" value="ECO:0007669"/>
    <property type="project" value="TreeGrafter"/>
</dbReference>
<dbReference type="EC" id="2.3.1.39" evidence="1"/>
<evidence type="ECO:0000313" key="6">
    <source>
        <dbReference type="EMBL" id="KAB2346205.1"/>
    </source>
</evidence>
<keyword evidence="7" id="KW-1185">Reference proteome</keyword>
<accession>A0A6H9YJE9</accession>
<keyword evidence="2 6" id="KW-0808">Transferase</keyword>
<dbReference type="Gene3D" id="3.40.366.10">
    <property type="entry name" value="Malonyl-Coenzyme A Acyl Carrier Protein, domain 2"/>
    <property type="match status" value="2"/>
</dbReference>
<dbReference type="OrthoDB" id="5123945at2"/>
<evidence type="ECO:0000256" key="3">
    <source>
        <dbReference type="ARBA" id="ARBA00023315"/>
    </source>
</evidence>
<keyword evidence="3" id="KW-0012">Acyltransferase</keyword>
<dbReference type="PANTHER" id="PTHR42681:SF1">
    <property type="entry name" value="MALONYL-COA-ACYL CARRIER PROTEIN TRANSACYLASE, MITOCHONDRIAL"/>
    <property type="match status" value="1"/>
</dbReference>
<dbReference type="PANTHER" id="PTHR42681">
    <property type="entry name" value="MALONYL-COA-ACYL CARRIER PROTEIN TRANSACYLASE, MITOCHONDRIAL"/>
    <property type="match status" value="1"/>
</dbReference>
<comment type="caution">
    <text evidence="6">The sequence shown here is derived from an EMBL/GenBank/DDBJ whole genome shotgun (WGS) entry which is preliminary data.</text>
</comment>
<comment type="catalytic activity">
    <reaction evidence="4">
        <text>holo-[ACP] + malonyl-CoA = malonyl-[ACP] + CoA</text>
        <dbReference type="Rhea" id="RHEA:41792"/>
        <dbReference type="Rhea" id="RHEA-COMP:9623"/>
        <dbReference type="Rhea" id="RHEA-COMP:9685"/>
        <dbReference type="ChEBI" id="CHEBI:57287"/>
        <dbReference type="ChEBI" id="CHEBI:57384"/>
        <dbReference type="ChEBI" id="CHEBI:64479"/>
        <dbReference type="ChEBI" id="CHEBI:78449"/>
        <dbReference type="EC" id="2.3.1.39"/>
    </reaction>
</comment>
<dbReference type="AlphaFoldDB" id="A0A6H9YJE9"/>
<reference evidence="6 7" key="1">
    <citation type="submission" date="2019-09" db="EMBL/GenBank/DDBJ databases">
        <title>Actinomadura physcomitrii sp. nov., a novel actinomycete isolated from moss [Physcomitrium sphaericum (Ludw) Fuernr].</title>
        <authorList>
            <person name="Zhuang X."/>
            <person name="Liu C."/>
        </authorList>
    </citation>
    <scope>NUCLEOTIDE SEQUENCE [LARGE SCALE GENOMIC DNA]</scope>
    <source>
        <strain evidence="6 7">HMC1</strain>
    </source>
</reference>
<dbReference type="SUPFAM" id="SSF52151">
    <property type="entry name" value="FabD/lysophospholipase-like"/>
    <property type="match status" value="1"/>
</dbReference>
<dbReference type="InterPro" id="IPR016035">
    <property type="entry name" value="Acyl_Trfase/lysoPLipase"/>
</dbReference>
<dbReference type="Proteomes" id="UP000468735">
    <property type="component" value="Unassembled WGS sequence"/>
</dbReference>
<dbReference type="Pfam" id="PF21124">
    <property type="entry name" value="VinK_C"/>
    <property type="match status" value="1"/>
</dbReference>
<evidence type="ECO:0000256" key="4">
    <source>
        <dbReference type="ARBA" id="ARBA00048462"/>
    </source>
</evidence>
<dbReference type="InterPro" id="IPR050858">
    <property type="entry name" value="Mal-CoA-ACP_Trans/PKS_FabD"/>
</dbReference>
<protein>
    <recommendedName>
        <fullName evidence="1">[acyl-carrier-protein] S-malonyltransferase</fullName>
        <ecNumber evidence="1">2.3.1.39</ecNumber>
    </recommendedName>
</protein>
<dbReference type="EMBL" id="WBMT01000012">
    <property type="protein sequence ID" value="KAB2346205.1"/>
    <property type="molecule type" value="Genomic_DNA"/>
</dbReference>